<dbReference type="STRING" id="32264.T1KJA4"/>
<comment type="similarity">
    <text evidence="2">Belongs to the band 7/mec-2 family.</text>
</comment>
<dbReference type="Proteomes" id="UP000015104">
    <property type="component" value="Unassembled WGS sequence"/>
</dbReference>
<keyword evidence="3 4" id="KW-0472">Membrane</keyword>
<dbReference type="InterPro" id="IPR001972">
    <property type="entry name" value="Stomatin_HflK_fam"/>
</dbReference>
<evidence type="ECO:0000313" key="6">
    <source>
        <dbReference type="EnsemblMetazoa" id="tetur12g04360.1"/>
    </source>
</evidence>
<protein>
    <recommendedName>
        <fullName evidence="5">Band 7 domain-containing protein</fullName>
    </recommendedName>
</protein>
<dbReference type="OMA" id="VVYFRIC"/>
<keyword evidence="4" id="KW-1133">Transmembrane helix</keyword>
<dbReference type="FunFam" id="3.30.479.30:FF:000002">
    <property type="entry name" value="band 7 protein AGAP004871"/>
    <property type="match status" value="1"/>
</dbReference>
<dbReference type="KEGG" id="tut:107364444"/>
<dbReference type="eggNOG" id="KOG2621">
    <property type="taxonomic scope" value="Eukaryota"/>
</dbReference>
<dbReference type="AlphaFoldDB" id="T1KJA4"/>
<evidence type="ECO:0000256" key="4">
    <source>
        <dbReference type="SAM" id="Phobius"/>
    </source>
</evidence>
<organism evidence="6 7">
    <name type="scientific">Tetranychus urticae</name>
    <name type="common">Two-spotted spider mite</name>
    <dbReference type="NCBI Taxonomy" id="32264"/>
    <lineage>
        <taxon>Eukaryota</taxon>
        <taxon>Metazoa</taxon>
        <taxon>Ecdysozoa</taxon>
        <taxon>Arthropoda</taxon>
        <taxon>Chelicerata</taxon>
        <taxon>Arachnida</taxon>
        <taxon>Acari</taxon>
        <taxon>Acariformes</taxon>
        <taxon>Trombidiformes</taxon>
        <taxon>Prostigmata</taxon>
        <taxon>Eleutherengona</taxon>
        <taxon>Raphignathae</taxon>
        <taxon>Tetranychoidea</taxon>
        <taxon>Tetranychidae</taxon>
        <taxon>Tetranychus</taxon>
    </lineage>
</organism>
<dbReference type="EMBL" id="CAEY01000120">
    <property type="status" value="NOT_ANNOTATED_CDS"/>
    <property type="molecule type" value="Genomic_DNA"/>
</dbReference>
<name>T1KJA4_TETUR</name>
<feature type="transmembrane region" description="Helical" evidence="4">
    <location>
        <begin position="27"/>
        <end position="52"/>
    </location>
</feature>
<evidence type="ECO:0000256" key="1">
    <source>
        <dbReference type="ARBA" id="ARBA00004370"/>
    </source>
</evidence>
<dbReference type="PANTHER" id="PTHR10264:SF19">
    <property type="entry name" value="AT06885P-RELATED"/>
    <property type="match status" value="1"/>
</dbReference>
<gene>
    <name evidence="6" type="primary">107364444</name>
</gene>
<dbReference type="GO" id="GO:0005886">
    <property type="term" value="C:plasma membrane"/>
    <property type="evidence" value="ECO:0007669"/>
    <property type="project" value="InterPro"/>
</dbReference>
<dbReference type="OrthoDB" id="2105077at2759"/>
<reference evidence="6" key="2">
    <citation type="submission" date="2015-06" db="UniProtKB">
        <authorList>
            <consortium name="EnsemblMetazoa"/>
        </authorList>
    </citation>
    <scope>IDENTIFICATION</scope>
</reference>
<dbReference type="Pfam" id="PF01145">
    <property type="entry name" value="Band_7"/>
    <property type="match status" value="1"/>
</dbReference>
<evidence type="ECO:0000259" key="5">
    <source>
        <dbReference type="SMART" id="SM00244"/>
    </source>
</evidence>
<evidence type="ECO:0000256" key="2">
    <source>
        <dbReference type="ARBA" id="ARBA00008164"/>
    </source>
</evidence>
<dbReference type="PANTHER" id="PTHR10264">
    <property type="entry name" value="BAND 7 PROTEIN-RELATED"/>
    <property type="match status" value="1"/>
</dbReference>
<keyword evidence="7" id="KW-1185">Reference proteome</keyword>
<dbReference type="HOGENOM" id="CLU_024949_3_3_1"/>
<evidence type="ECO:0000256" key="3">
    <source>
        <dbReference type="ARBA" id="ARBA00023136"/>
    </source>
</evidence>
<sequence length="319" mass="35044">MTLIQVESNDRTIGYHHNESQVKDRPFVSFVLLSLSIFLIIALLPLSLLFVVEIIKEYERAVVFRLGRLKKGGVEGPGVHVLIPCIDTLSKVDLRTITFDVPPQEILTSDSVTVSVDAVVYFRICNPIFAVTNVQDYRRSTQLLAATTLRNVLGGKSLSQLLSELDTISQILKSNLDTTTESWGVKVERVEIKDIRLPTQLQRAMAAEAEAMREARAKVIASEGEQKASRALRAASEIMVESPAALQLRYLQTLNTIAAEKTSTIIYPIPIDMFSAYIDFQEKDKVTNPKASSSTLPTLSSSTVATTVIASDGEPSSSS</sequence>
<dbReference type="EnsemblMetazoa" id="tetur12g04360.1">
    <property type="protein sequence ID" value="tetur12g04360.1"/>
    <property type="gene ID" value="tetur12g04360"/>
</dbReference>
<dbReference type="InterPro" id="IPR001107">
    <property type="entry name" value="Band_7"/>
</dbReference>
<dbReference type="Gene3D" id="3.30.479.30">
    <property type="entry name" value="Band 7 domain"/>
    <property type="match status" value="1"/>
</dbReference>
<dbReference type="SMART" id="SM00244">
    <property type="entry name" value="PHB"/>
    <property type="match status" value="1"/>
</dbReference>
<dbReference type="SUPFAM" id="SSF117892">
    <property type="entry name" value="Band 7/SPFH domain"/>
    <property type="match status" value="1"/>
</dbReference>
<comment type="subcellular location">
    <subcellularLocation>
        <location evidence="1">Membrane</location>
    </subcellularLocation>
</comment>
<dbReference type="Gene3D" id="6.10.250.2090">
    <property type="match status" value="1"/>
</dbReference>
<proteinExistence type="inferred from homology"/>
<dbReference type="InterPro" id="IPR043202">
    <property type="entry name" value="Band-7_stomatin-like"/>
</dbReference>
<reference evidence="7" key="1">
    <citation type="submission" date="2011-08" db="EMBL/GenBank/DDBJ databases">
        <authorList>
            <person name="Rombauts S."/>
        </authorList>
    </citation>
    <scope>NUCLEOTIDE SEQUENCE</scope>
    <source>
        <strain evidence="7">London</strain>
    </source>
</reference>
<keyword evidence="4" id="KW-0812">Transmembrane</keyword>
<dbReference type="InterPro" id="IPR036013">
    <property type="entry name" value="Band_7/SPFH_dom_sf"/>
</dbReference>
<feature type="domain" description="Band 7" evidence="5">
    <location>
        <begin position="50"/>
        <end position="209"/>
    </location>
</feature>
<evidence type="ECO:0000313" key="7">
    <source>
        <dbReference type="Proteomes" id="UP000015104"/>
    </source>
</evidence>
<accession>T1KJA4</accession>
<dbReference type="PRINTS" id="PR00721">
    <property type="entry name" value="STOMATIN"/>
</dbReference>